<sequence>MSSEEVASGEEYEVESIRQAKVVRGRQGRKDWSYLVKWKNYSNEDNTWEPPESFTGGSEHFISEFWLRVNTGARDWQDFSKFKLGDELFPTGPPRLRSKTTPKKPRESAKASSPSTMEPSDESEDEVNSIIGDDDRPKRKRRSSDVLESASLKRRRGRKSEVQEEDLHTRAHSSLRRKRSMPQMTSATATRNTASGSASRRKPTSARKSPSRSPALAYRRGKREFDEDSTPDEILLQPTPKSRPRKTKRTLTDVAVEQEIELELQYPSDPSSLGGSTAGAQEPAMSDPSVFGIPILLTERAELPQPASATAELTASVPPHRSRKARVQRYEDTLLGAGEGSGIPAKAKFMQQNGTGFGSQSALQADVSPSTGPIRRSTRPRVPSAKAGPGRSSSGMVTGSTSLLTATKGALRTIKGKVFPARRARANEQGQESGDGDELSAAVDGSKREPEVVEQLPPPPTGQELLRQAGYNAADAQNLSDFENDIDAHGEPDPDHPQPPHEAVNEQSNTVVAEQIAANVQEDAKGETVTDAAQASSQGDTIAGVHSTAPEVAPERSFQGWRVSTIFGPFHSGIGKEAMPAKQEEQAEDTANASPIEESANHLFLSLDYTTSVPVRLKDTYPPGSQLEHQAFQSNPGPPGKFYKNEHVPAVLQTLRTEGSTARLVLDGAADESHREHFARFCSRLHAGELFVELTGVKLFAMFSSENRALGERLSPPANLLGLSDTVLVAQVAIENHSGYADVVAYADNTQWSAA</sequence>
<dbReference type="SMART" id="SM00298">
    <property type="entry name" value="CHROMO"/>
    <property type="match status" value="1"/>
</dbReference>
<dbReference type="Gene3D" id="2.40.50.40">
    <property type="match status" value="1"/>
</dbReference>
<accession>A0A165R007</accession>
<evidence type="ECO:0000259" key="2">
    <source>
        <dbReference type="PROSITE" id="PS50013"/>
    </source>
</evidence>
<dbReference type="AlphaFoldDB" id="A0A165R007"/>
<dbReference type="SUPFAM" id="SSF54160">
    <property type="entry name" value="Chromo domain-like"/>
    <property type="match status" value="1"/>
</dbReference>
<feature type="compositionally biased region" description="Polar residues" evidence="1">
    <location>
        <begin position="268"/>
        <end position="279"/>
    </location>
</feature>
<feature type="region of interest" description="Disordered" evidence="1">
    <location>
        <begin position="416"/>
        <end position="507"/>
    </location>
</feature>
<gene>
    <name evidence="3" type="ORF">DAEQUDRAFT_725756</name>
</gene>
<feature type="compositionally biased region" description="Basic residues" evidence="1">
    <location>
        <begin position="170"/>
        <end position="180"/>
    </location>
</feature>
<protein>
    <recommendedName>
        <fullName evidence="2">Chromo domain-containing protein</fullName>
    </recommendedName>
</protein>
<dbReference type="CDD" id="cd18968">
    <property type="entry name" value="chromodomain"/>
    <property type="match status" value="1"/>
</dbReference>
<dbReference type="GO" id="GO:0006338">
    <property type="term" value="P:chromatin remodeling"/>
    <property type="evidence" value="ECO:0007669"/>
    <property type="project" value="UniProtKB-ARBA"/>
</dbReference>
<feature type="region of interest" description="Disordered" evidence="1">
    <location>
        <begin position="352"/>
        <end position="399"/>
    </location>
</feature>
<feature type="domain" description="Chromo" evidence="2">
    <location>
        <begin position="12"/>
        <end position="65"/>
    </location>
</feature>
<dbReference type="Proteomes" id="UP000076727">
    <property type="component" value="Unassembled WGS sequence"/>
</dbReference>
<evidence type="ECO:0000256" key="1">
    <source>
        <dbReference type="SAM" id="MobiDB-lite"/>
    </source>
</evidence>
<keyword evidence="4" id="KW-1185">Reference proteome</keyword>
<dbReference type="PROSITE" id="PS50013">
    <property type="entry name" value="CHROMO_2"/>
    <property type="match status" value="1"/>
</dbReference>
<feature type="compositionally biased region" description="Polar residues" evidence="1">
    <location>
        <begin position="352"/>
        <end position="371"/>
    </location>
</feature>
<dbReference type="InterPro" id="IPR000953">
    <property type="entry name" value="Chromo/chromo_shadow_dom"/>
</dbReference>
<dbReference type="Pfam" id="PF00385">
    <property type="entry name" value="Chromo"/>
    <property type="match status" value="1"/>
</dbReference>
<proteinExistence type="predicted"/>
<evidence type="ECO:0000313" key="4">
    <source>
        <dbReference type="Proteomes" id="UP000076727"/>
    </source>
</evidence>
<evidence type="ECO:0000313" key="3">
    <source>
        <dbReference type="EMBL" id="KZT70133.1"/>
    </source>
</evidence>
<feature type="region of interest" description="Disordered" evidence="1">
    <location>
        <begin position="84"/>
        <end position="286"/>
    </location>
</feature>
<reference evidence="3 4" key="1">
    <citation type="journal article" date="2016" name="Mol. Biol. Evol.">
        <title>Comparative Genomics of Early-Diverging Mushroom-Forming Fungi Provides Insights into the Origins of Lignocellulose Decay Capabilities.</title>
        <authorList>
            <person name="Nagy L.G."/>
            <person name="Riley R."/>
            <person name="Tritt A."/>
            <person name="Adam C."/>
            <person name="Daum C."/>
            <person name="Floudas D."/>
            <person name="Sun H."/>
            <person name="Yadav J.S."/>
            <person name="Pangilinan J."/>
            <person name="Larsson K.H."/>
            <person name="Matsuura K."/>
            <person name="Barry K."/>
            <person name="Labutti K."/>
            <person name="Kuo R."/>
            <person name="Ohm R.A."/>
            <person name="Bhattacharya S.S."/>
            <person name="Shirouzu T."/>
            <person name="Yoshinaga Y."/>
            <person name="Martin F.M."/>
            <person name="Grigoriev I.V."/>
            <person name="Hibbett D.S."/>
        </authorList>
    </citation>
    <scope>NUCLEOTIDE SEQUENCE [LARGE SCALE GENOMIC DNA]</scope>
    <source>
        <strain evidence="3 4">L-15889</strain>
    </source>
</reference>
<dbReference type="EMBL" id="KV429053">
    <property type="protein sequence ID" value="KZT70133.1"/>
    <property type="molecule type" value="Genomic_DNA"/>
</dbReference>
<organism evidence="3 4">
    <name type="scientific">Daedalea quercina L-15889</name>
    <dbReference type="NCBI Taxonomy" id="1314783"/>
    <lineage>
        <taxon>Eukaryota</taxon>
        <taxon>Fungi</taxon>
        <taxon>Dikarya</taxon>
        <taxon>Basidiomycota</taxon>
        <taxon>Agaricomycotina</taxon>
        <taxon>Agaricomycetes</taxon>
        <taxon>Polyporales</taxon>
        <taxon>Fomitopsis</taxon>
    </lineage>
</organism>
<feature type="compositionally biased region" description="Basic and acidic residues" evidence="1">
    <location>
        <begin position="159"/>
        <end position="169"/>
    </location>
</feature>
<feature type="compositionally biased region" description="Polar residues" evidence="1">
    <location>
        <begin position="182"/>
        <end position="198"/>
    </location>
</feature>
<dbReference type="OrthoDB" id="3268967at2759"/>
<dbReference type="STRING" id="1314783.A0A165R007"/>
<feature type="compositionally biased region" description="Basic and acidic residues" evidence="1">
    <location>
        <begin position="486"/>
        <end position="499"/>
    </location>
</feature>
<name>A0A165R007_9APHY</name>
<dbReference type="InterPro" id="IPR023780">
    <property type="entry name" value="Chromo_domain"/>
</dbReference>
<dbReference type="InterPro" id="IPR016197">
    <property type="entry name" value="Chromo-like_dom_sf"/>
</dbReference>